<reference evidence="1" key="1">
    <citation type="submission" date="2021-03" db="EMBL/GenBank/DDBJ databases">
        <title>Draft genome sequence of rust myrtle Austropuccinia psidii MF-1, a brazilian biotype.</title>
        <authorList>
            <person name="Quecine M.C."/>
            <person name="Pachon D.M.R."/>
            <person name="Bonatelli M.L."/>
            <person name="Correr F.H."/>
            <person name="Franceschini L.M."/>
            <person name="Leite T.F."/>
            <person name="Margarido G.R.A."/>
            <person name="Almeida C.A."/>
            <person name="Ferrarezi J.A."/>
            <person name="Labate C.A."/>
        </authorList>
    </citation>
    <scope>NUCLEOTIDE SEQUENCE</scope>
    <source>
        <strain evidence="1">MF-1</strain>
    </source>
</reference>
<proteinExistence type="predicted"/>
<dbReference type="Proteomes" id="UP000765509">
    <property type="component" value="Unassembled WGS sequence"/>
</dbReference>
<comment type="caution">
    <text evidence="1">The sequence shown here is derived from an EMBL/GenBank/DDBJ whole genome shotgun (WGS) entry which is preliminary data.</text>
</comment>
<accession>A0A9Q3PQV8</accession>
<organism evidence="1 2">
    <name type="scientific">Austropuccinia psidii MF-1</name>
    <dbReference type="NCBI Taxonomy" id="1389203"/>
    <lineage>
        <taxon>Eukaryota</taxon>
        <taxon>Fungi</taxon>
        <taxon>Dikarya</taxon>
        <taxon>Basidiomycota</taxon>
        <taxon>Pucciniomycotina</taxon>
        <taxon>Pucciniomycetes</taxon>
        <taxon>Pucciniales</taxon>
        <taxon>Sphaerophragmiaceae</taxon>
        <taxon>Austropuccinia</taxon>
    </lineage>
</organism>
<evidence type="ECO:0000313" key="2">
    <source>
        <dbReference type="Proteomes" id="UP000765509"/>
    </source>
</evidence>
<protein>
    <submittedName>
        <fullName evidence="1">Uncharacterized protein</fullName>
    </submittedName>
</protein>
<dbReference type="EMBL" id="AVOT02086892">
    <property type="protein sequence ID" value="MBW0570784.1"/>
    <property type="molecule type" value="Genomic_DNA"/>
</dbReference>
<sequence length="101" mass="11881">MITPYFRDFGVPKDYSFQRESTISRNRGLERREVEAAQIQKTWQNGPSYTVQNGFQQQTSRNDLHRTVYSKPSNLQRTAPMENGRQGIEPRVPLEITCRKY</sequence>
<gene>
    <name evidence="1" type="ORF">O181_110499</name>
</gene>
<evidence type="ECO:0000313" key="1">
    <source>
        <dbReference type="EMBL" id="MBW0570784.1"/>
    </source>
</evidence>
<dbReference type="AlphaFoldDB" id="A0A9Q3PQV8"/>
<name>A0A9Q3PQV8_9BASI</name>
<keyword evidence="2" id="KW-1185">Reference proteome</keyword>